<organism evidence="1 2">
    <name type="scientific">Cirrhinus mrigala</name>
    <name type="common">Mrigala</name>
    <dbReference type="NCBI Taxonomy" id="683832"/>
    <lineage>
        <taxon>Eukaryota</taxon>
        <taxon>Metazoa</taxon>
        <taxon>Chordata</taxon>
        <taxon>Craniata</taxon>
        <taxon>Vertebrata</taxon>
        <taxon>Euteleostomi</taxon>
        <taxon>Actinopterygii</taxon>
        <taxon>Neopterygii</taxon>
        <taxon>Teleostei</taxon>
        <taxon>Ostariophysi</taxon>
        <taxon>Cypriniformes</taxon>
        <taxon>Cyprinidae</taxon>
        <taxon>Labeoninae</taxon>
        <taxon>Labeonini</taxon>
        <taxon>Cirrhinus</taxon>
    </lineage>
</organism>
<dbReference type="AlphaFoldDB" id="A0ABD0PQ39"/>
<accession>A0ABD0PQ39</accession>
<dbReference type="EMBL" id="JAMKFB020000014">
    <property type="protein sequence ID" value="KAL0175989.1"/>
    <property type="molecule type" value="Genomic_DNA"/>
</dbReference>
<protein>
    <submittedName>
        <fullName evidence="1">Uncharacterized protein</fullName>
    </submittedName>
</protein>
<dbReference type="Proteomes" id="UP001529510">
    <property type="component" value="Unassembled WGS sequence"/>
</dbReference>
<gene>
    <name evidence="1" type="ORF">M9458_028319</name>
</gene>
<comment type="caution">
    <text evidence="1">The sequence shown here is derived from an EMBL/GenBank/DDBJ whole genome shotgun (WGS) entry which is preliminary data.</text>
</comment>
<keyword evidence="2" id="KW-1185">Reference proteome</keyword>
<name>A0ABD0PQ39_CIRMR</name>
<feature type="non-terminal residue" evidence="1">
    <location>
        <position position="1"/>
    </location>
</feature>
<feature type="non-terminal residue" evidence="1">
    <location>
        <position position="51"/>
    </location>
</feature>
<reference evidence="1 2" key="1">
    <citation type="submission" date="2024-05" db="EMBL/GenBank/DDBJ databases">
        <title>Genome sequencing and assembly of Indian major carp, Cirrhinus mrigala (Hamilton, 1822).</title>
        <authorList>
            <person name="Mohindra V."/>
            <person name="Chowdhury L.M."/>
            <person name="Lal K."/>
            <person name="Jena J.K."/>
        </authorList>
    </citation>
    <scope>NUCLEOTIDE SEQUENCE [LARGE SCALE GENOMIC DNA]</scope>
    <source>
        <strain evidence="1">CM1030</strain>
        <tissue evidence="1">Blood</tissue>
    </source>
</reference>
<sequence>SVSQFGMRAREINTGKYYLCYLGFRLLNISSSFETPLESRLLLLRRTRAKK</sequence>
<proteinExistence type="predicted"/>
<evidence type="ECO:0000313" key="1">
    <source>
        <dbReference type="EMBL" id="KAL0175989.1"/>
    </source>
</evidence>
<evidence type="ECO:0000313" key="2">
    <source>
        <dbReference type="Proteomes" id="UP001529510"/>
    </source>
</evidence>